<evidence type="ECO:0000259" key="9">
    <source>
        <dbReference type="Pfam" id="PF18967"/>
    </source>
</evidence>
<dbReference type="Proteomes" id="UP001210169">
    <property type="component" value="Chromosome"/>
</dbReference>
<evidence type="ECO:0000256" key="7">
    <source>
        <dbReference type="ARBA" id="ARBA00023136"/>
    </source>
</evidence>
<organism evidence="10 11">
    <name type="scientific">Streptomyces nigrescens</name>
    <dbReference type="NCBI Taxonomy" id="1920"/>
    <lineage>
        <taxon>Bacteria</taxon>
        <taxon>Bacillati</taxon>
        <taxon>Actinomycetota</taxon>
        <taxon>Actinomycetes</taxon>
        <taxon>Kitasatosporales</taxon>
        <taxon>Streptomycetaceae</taxon>
        <taxon>Streptomyces</taxon>
    </lineage>
</organism>
<feature type="transmembrane region" description="Helical" evidence="8">
    <location>
        <begin position="59"/>
        <end position="81"/>
    </location>
</feature>
<dbReference type="Pfam" id="PF18967">
    <property type="entry name" value="PycTM"/>
    <property type="match status" value="1"/>
</dbReference>
<dbReference type="GeneID" id="301333064"/>
<keyword evidence="11" id="KW-1185">Reference proteome</keyword>
<evidence type="ECO:0000256" key="3">
    <source>
        <dbReference type="ARBA" id="ARBA00022692"/>
    </source>
</evidence>
<keyword evidence="5 8" id="KW-1133">Transmembrane helix</keyword>
<evidence type="ECO:0000256" key="6">
    <source>
        <dbReference type="ARBA" id="ARBA00023118"/>
    </source>
</evidence>
<dbReference type="EMBL" id="CP114203">
    <property type="protein sequence ID" value="WAU05516.1"/>
    <property type="molecule type" value="Genomic_DNA"/>
</dbReference>
<keyword evidence="6" id="KW-0051">Antiviral defense</keyword>
<gene>
    <name evidence="10" type="ORF">STRNI_003895</name>
</gene>
<keyword evidence="2" id="KW-1003">Cell membrane</keyword>
<evidence type="ECO:0000256" key="8">
    <source>
        <dbReference type="SAM" id="Phobius"/>
    </source>
</evidence>
<proteinExistence type="predicted"/>
<evidence type="ECO:0000313" key="10">
    <source>
        <dbReference type="EMBL" id="WAU05516.1"/>
    </source>
</evidence>
<dbReference type="RefSeq" id="WP_277411683.1">
    <property type="nucleotide sequence ID" value="NZ_CP114203.1"/>
</dbReference>
<evidence type="ECO:0000256" key="5">
    <source>
        <dbReference type="ARBA" id="ARBA00022989"/>
    </source>
</evidence>
<keyword evidence="3 8" id="KW-0812">Transmembrane</keyword>
<accession>A0ABY7J781</accession>
<reference evidence="10 11" key="1">
    <citation type="submission" date="2022-12" db="EMBL/GenBank/DDBJ databases">
        <authorList>
            <person name="Ruckert C."/>
            <person name="Busche T."/>
            <person name="Kalinowski J."/>
            <person name="Wittmann C."/>
        </authorList>
    </citation>
    <scope>NUCLEOTIDE SEQUENCE [LARGE SCALE GENOMIC DNA]</scope>
    <source>
        <strain evidence="10 11">DSM 40276</strain>
    </source>
</reference>
<feature type="domain" description="Pycsar effector protein" evidence="9">
    <location>
        <begin position="9"/>
        <end position="162"/>
    </location>
</feature>
<evidence type="ECO:0000256" key="4">
    <source>
        <dbReference type="ARBA" id="ARBA00022741"/>
    </source>
</evidence>
<name>A0ABY7J781_STRNI</name>
<evidence type="ECO:0000256" key="1">
    <source>
        <dbReference type="ARBA" id="ARBA00004236"/>
    </source>
</evidence>
<feature type="transmembrane region" description="Helical" evidence="8">
    <location>
        <begin position="145"/>
        <end position="163"/>
    </location>
</feature>
<evidence type="ECO:0000313" key="11">
    <source>
        <dbReference type="Proteomes" id="UP001210169"/>
    </source>
</evidence>
<sequence>MAADPLETAWKMHGALADWTGKADGKASFALTLQATVLAALGVLAGSGRVFGGVGAGPALFLLWLGASLLGAGASFAVAAISPNLRKERRGLQEGDDFLYFGHLRTWEPVDLEAALREKDPLPALTRQLVVMSEIAWIKHRRVQWSLSLAAAGAVALALTAAVG</sequence>
<comment type="subcellular location">
    <subcellularLocation>
        <location evidence="1">Cell membrane</location>
    </subcellularLocation>
</comment>
<keyword evidence="4" id="KW-0547">Nucleotide-binding</keyword>
<protein>
    <submittedName>
        <fullName evidence="10">DUF5706 domain-containing protein</fullName>
    </submittedName>
</protein>
<keyword evidence="7 8" id="KW-0472">Membrane</keyword>
<dbReference type="InterPro" id="IPR043760">
    <property type="entry name" value="PycTM_dom"/>
</dbReference>
<evidence type="ECO:0000256" key="2">
    <source>
        <dbReference type="ARBA" id="ARBA00022475"/>
    </source>
</evidence>
<feature type="transmembrane region" description="Helical" evidence="8">
    <location>
        <begin position="29"/>
        <end position="47"/>
    </location>
</feature>